<gene>
    <name evidence="1" type="ORF">HX828_33080</name>
</gene>
<dbReference type="EMBL" id="JACARF010000129">
    <property type="protein sequence ID" value="NWE80406.1"/>
    <property type="molecule type" value="Genomic_DNA"/>
</dbReference>
<dbReference type="Proteomes" id="UP000537188">
    <property type="component" value="Unassembled WGS sequence"/>
</dbReference>
<reference evidence="1 2" key="1">
    <citation type="submission" date="2020-04" db="EMBL/GenBank/DDBJ databases">
        <title>Molecular characterization of pseudomonads from Agaricus bisporus reveal novel blotch 2 pathogens in Western Europe.</title>
        <authorList>
            <person name="Taparia T."/>
            <person name="Krijger M."/>
            <person name="Haynes E."/>
            <person name="Elpinstone J.G."/>
            <person name="Noble R."/>
            <person name="Van Der Wolf J."/>
        </authorList>
    </citation>
    <scope>NUCLEOTIDE SEQUENCE [LARGE SCALE GENOMIC DNA]</scope>
    <source>
        <strain evidence="1 2">IPO3781</strain>
    </source>
</reference>
<comment type="caution">
    <text evidence="1">The sequence shown here is derived from an EMBL/GenBank/DDBJ whole genome shotgun (WGS) entry which is preliminary data.</text>
</comment>
<evidence type="ECO:0000313" key="2">
    <source>
        <dbReference type="Proteomes" id="UP000537188"/>
    </source>
</evidence>
<feature type="non-terminal residue" evidence="1">
    <location>
        <position position="1"/>
    </location>
</feature>
<evidence type="ECO:0000313" key="1">
    <source>
        <dbReference type="EMBL" id="NWE80406.1"/>
    </source>
</evidence>
<accession>A0A7Y8FKU1</accession>
<proteinExistence type="predicted"/>
<sequence>LELKPRDRIDLYWGSHPEPVASHTQDSTPGASHLTLRVETRWIMSAQAVTVRYVLTPFPGGAPETAETQVRIKLDVPGDPDTQSATPTVNDKLELPVILPPGVIEDPEGVSVVVKRYANMAA</sequence>
<protein>
    <submittedName>
        <fullName evidence="1">Uncharacterized protein</fullName>
    </submittedName>
</protein>
<name>A0A7Y8FKU1_9PSED</name>
<feature type="non-terminal residue" evidence="1">
    <location>
        <position position="122"/>
    </location>
</feature>
<dbReference type="AlphaFoldDB" id="A0A7Y8FKU1"/>
<organism evidence="1 2">
    <name type="scientific">Pseudomonas yamanorum</name>
    <dbReference type="NCBI Taxonomy" id="515393"/>
    <lineage>
        <taxon>Bacteria</taxon>
        <taxon>Pseudomonadati</taxon>
        <taxon>Pseudomonadota</taxon>
        <taxon>Gammaproteobacteria</taxon>
        <taxon>Pseudomonadales</taxon>
        <taxon>Pseudomonadaceae</taxon>
        <taxon>Pseudomonas</taxon>
    </lineage>
</organism>